<feature type="domain" description="Alginate export" evidence="2">
    <location>
        <begin position="60"/>
        <end position="438"/>
    </location>
</feature>
<feature type="chain" id="PRO_5046407504" evidence="1">
    <location>
        <begin position="21"/>
        <end position="451"/>
    </location>
</feature>
<feature type="signal peptide" evidence="1">
    <location>
        <begin position="1"/>
        <end position="20"/>
    </location>
</feature>
<dbReference type="Proteomes" id="UP001057520">
    <property type="component" value="Chromosome"/>
</dbReference>
<dbReference type="SUPFAM" id="SSF56935">
    <property type="entry name" value="Porins"/>
    <property type="match status" value="1"/>
</dbReference>
<proteinExistence type="predicted"/>
<evidence type="ECO:0000259" key="2">
    <source>
        <dbReference type="Pfam" id="PF13372"/>
    </source>
</evidence>
<dbReference type="InterPro" id="IPR025388">
    <property type="entry name" value="Alginate_export_dom"/>
</dbReference>
<dbReference type="Pfam" id="PF13372">
    <property type="entry name" value="Alginate_exp"/>
    <property type="match status" value="1"/>
</dbReference>
<dbReference type="Gene3D" id="2.40.160.100">
    <property type="match status" value="1"/>
</dbReference>
<sequence length="451" mass="48991">MNRSTAVLLAAMALAGSAQAADAPAFKPVRSDEDYGYLRDVQDRQGLDPLRYIPLGGEAYLSLGGEARLRVDAIDSPRFGLDSERPDTFALGRLLLSGDLRLTPALRVYGELGLHRDIGKRDAPAAIDRDGVDAQVLFVDLAPAAGWRVRLGRQELQLNPTQRFIAVRESPNIRQSFDGLRVTRASGNLKLDAFYLQPVTPSPGAFDDERSRTQRFYGLYASAKLSPRQTLDVYTLGLERDRVRFGAVNGDERRISLGARLAGTAGAFDYDTEGVIQGGRFAGRRIRAFAASASGGYTLDQSWKPRLALRLDVGSGDKDPTDGTLGTFNPLFPKGAYFNETTLFSWGNLVSVRPSLGVTPRKGVSLEVSYTTHRRWTGADAIYIQPLAPLAPIGGDHAKAVGGATQLDGTWQVNRNLKLQAQLVHQEAGPAIRALGGKPVNLAVLFTQIRF</sequence>
<dbReference type="InterPro" id="IPR053728">
    <property type="entry name" value="Alginate_Permeability_Chnl"/>
</dbReference>
<organism evidence="3 4">
    <name type="scientific">Caulobacter segnis</name>
    <dbReference type="NCBI Taxonomy" id="88688"/>
    <lineage>
        <taxon>Bacteria</taxon>
        <taxon>Pseudomonadati</taxon>
        <taxon>Pseudomonadota</taxon>
        <taxon>Alphaproteobacteria</taxon>
        <taxon>Caulobacterales</taxon>
        <taxon>Caulobacteraceae</taxon>
        <taxon>Caulobacter</taxon>
    </lineage>
</organism>
<keyword evidence="4" id="KW-1185">Reference proteome</keyword>
<dbReference type="EMBL" id="CP096040">
    <property type="protein sequence ID" value="USQ93905.1"/>
    <property type="molecule type" value="Genomic_DNA"/>
</dbReference>
<name>A0ABY4ZMK2_9CAUL</name>
<reference evidence="3 4" key="1">
    <citation type="submission" date="2022-04" db="EMBL/GenBank/DDBJ databases">
        <title>Genome sequence of soybean root-associated Caulobacter segnis RL271.</title>
        <authorList>
            <person name="Longley R."/>
            <person name="Bonito G."/>
            <person name="Trigodet F."/>
            <person name="Crosson S."/>
            <person name="Fiebig A."/>
        </authorList>
    </citation>
    <scope>NUCLEOTIDE SEQUENCE [LARGE SCALE GENOMIC DNA]</scope>
    <source>
        <strain evidence="3 4">RL271</strain>
    </source>
</reference>
<gene>
    <name evidence="3" type="ORF">MZV50_14910</name>
</gene>
<evidence type="ECO:0000256" key="1">
    <source>
        <dbReference type="SAM" id="SignalP"/>
    </source>
</evidence>
<keyword evidence="1" id="KW-0732">Signal</keyword>
<protein>
    <submittedName>
        <fullName evidence="3">Alginate export family protein</fullName>
    </submittedName>
</protein>
<evidence type="ECO:0000313" key="3">
    <source>
        <dbReference type="EMBL" id="USQ93905.1"/>
    </source>
</evidence>
<accession>A0ABY4ZMK2</accession>
<evidence type="ECO:0000313" key="4">
    <source>
        <dbReference type="Proteomes" id="UP001057520"/>
    </source>
</evidence>